<dbReference type="Gramene" id="PGSC0003DMT400021675">
    <property type="protein sequence ID" value="PGSC0003DMT400021675"/>
    <property type="gene ID" value="PGSC0003DMG400008410"/>
</dbReference>
<dbReference type="eggNOG" id="KOG0017">
    <property type="taxonomic scope" value="Eukaryota"/>
</dbReference>
<dbReference type="HOGENOM" id="CLU_1117329_0_0_1"/>
<dbReference type="Proteomes" id="UP000011115">
    <property type="component" value="Unassembled WGS sequence"/>
</dbReference>
<dbReference type="AlphaFoldDB" id="M1AFJ1"/>
<keyword evidence="3" id="KW-1185">Reference proteome</keyword>
<feature type="region of interest" description="Disordered" evidence="1">
    <location>
        <begin position="147"/>
        <end position="178"/>
    </location>
</feature>
<feature type="compositionally biased region" description="Polar residues" evidence="1">
    <location>
        <begin position="44"/>
        <end position="55"/>
    </location>
</feature>
<accession>M1AFJ1</accession>
<dbReference type="EnsemblPlants" id="PGSC0003DMT400021675">
    <property type="protein sequence ID" value="PGSC0003DMT400021675"/>
    <property type="gene ID" value="PGSC0003DMG400008410"/>
</dbReference>
<sequence>MANEGDVSAASTTNIRLDGGKKNHKDKKHQKSNEEMLLDPTPSEVLTSHPPLTTEASDDEIGEEAIDITAGEEWVARVEVERQFVEILGRHMNMADGKFKTLEDLTLEETDNIRKKLEGRQQAEFEMKEAITTLECRLIEAHDKVKEKDVRTSHDKGGGDRVRGKENQAYPKQHDSYKSDGKQFGCQNYKEKKAQTTKRDGCYICGGPHGYARCPEMKNLGAILRERKEKDAQEQGQDAGMMQLGMVGLCGAIAKQTEKPRDFSTQYVDISINGRLARAMT</sequence>
<dbReference type="PaxDb" id="4113-PGSC0003DMT400021675"/>
<organism evidence="2 3">
    <name type="scientific">Solanum tuberosum</name>
    <name type="common">Potato</name>
    <dbReference type="NCBI Taxonomy" id="4113"/>
    <lineage>
        <taxon>Eukaryota</taxon>
        <taxon>Viridiplantae</taxon>
        <taxon>Streptophyta</taxon>
        <taxon>Embryophyta</taxon>
        <taxon>Tracheophyta</taxon>
        <taxon>Spermatophyta</taxon>
        <taxon>Magnoliopsida</taxon>
        <taxon>eudicotyledons</taxon>
        <taxon>Gunneridae</taxon>
        <taxon>Pentapetalae</taxon>
        <taxon>asterids</taxon>
        <taxon>lamiids</taxon>
        <taxon>Solanales</taxon>
        <taxon>Solanaceae</taxon>
        <taxon>Solanoideae</taxon>
        <taxon>Solaneae</taxon>
        <taxon>Solanum</taxon>
    </lineage>
</organism>
<name>M1AFJ1_SOLTU</name>
<feature type="region of interest" description="Disordered" evidence="1">
    <location>
        <begin position="1"/>
        <end position="57"/>
    </location>
</feature>
<evidence type="ECO:0000313" key="3">
    <source>
        <dbReference type="Proteomes" id="UP000011115"/>
    </source>
</evidence>
<protein>
    <submittedName>
        <fullName evidence="2">Uncharacterized protein</fullName>
    </submittedName>
</protein>
<reference evidence="2" key="2">
    <citation type="submission" date="2015-06" db="UniProtKB">
        <authorList>
            <consortium name="EnsemblPlants"/>
        </authorList>
    </citation>
    <scope>IDENTIFICATION</scope>
    <source>
        <strain evidence="2">DM1-3 516 R44</strain>
    </source>
</reference>
<proteinExistence type="predicted"/>
<dbReference type="InParanoid" id="M1AFJ1"/>
<reference evidence="3" key="1">
    <citation type="journal article" date="2011" name="Nature">
        <title>Genome sequence and analysis of the tuber crop potato.</title>
        <authorList>
            <consortium name="The Potato Genome Sequencing Consortium"/>
        </authorList>
    </citation>
    <scope>NUCLEOTIDE SEQUENCE [LARGE SCALE GENOMIC DNA]</scope>
    <source>
        <strain evidence="3">cv. DM1-3 516 R44</strain>
    </source>
</reference>
<evidence type="ECO:0000256" key="1">
    <source>
        <dbReference type="SAM" id="MobiDB-lite"/>
    </source>
</evidence>
<evidence type="ECO:0000313" key="2">
    <source>
        <dbReference type="EnsemblPlants" id="PGSC0003DMT400021675"/>
    </source>
</evidence>